<evidence type="ECO:0008006" key="3">
    <source>
        <dbReference type="Google" id="ProtNLM"/>
    </source>
</evidence>
<protein>
    <recommendedName>
        <fullName evidence="3">Transposase</fullName>
    </recommendedName>
</protein>
<accession>U2M3K7</accession>
<comment type="caution">
    <text evidence="1">The sequence shown here is derived from an EMBL/GenBank/DDBJ whole genome shotgun (WGS) entry which is preliminary data.</text>
</comment>
<proteinExistence type="predicted"/>
<feature type="non-terminal residue" evidence="1">
    <location>
        <position position="49"/>
    </location>
</feature>
<dbReference type="RefSeq" id="WP_021682794.1">
    <property type="nucleotide sequence ID" value="NZ_KI260444.1"/>
</dbReference>
<gene>
    <name evidence="1" type="ORF">RUMCAL_01302</name>
</gene>
<name>U2M3K7_9FIRM</name>
<organism evidence="1 2">
    <name type="scientific">Ruminococcus callidus ATCC 27760</name>
    <dbReference type="NCBI Taxonomy" id="411473"/>
    <lineage>
        <taxon>Bacteria</taxon>
        <taxon>Bacillati</taxon>
        <taxon>Bacillota</taxon>
        <taxon>Clostridia</taxon>
        <taxon>Eubacteriales</taxon>
        <taxon>Oscillospiraceae</taxon>
        <taxon>Ruminococcus</taxon>
    </lineage>
</organism>
<dbReference type="NCBIfam" id="NF047593">
    <property type="entry name" value="IS66_ISAeme5_TnpA"/>
    <property type="match status" value="1"/>
</dbReference>
<keyword evidence="2" id="KW-1185">Reference proteome</keyword>
<evidence type="ECO:0000313" key="1">
    <source>
        <dbReference type="EMBL" id="ERJ96334.1"/>
    </source>
</evidence>
<reference evidence="1 2" key="1">
    <citation type="submission" date="2013-07" db="EMBL/GenBank/DDBJ databases">
        <authorList>
            <person name="Weinstock G."/>
            <person name="Sodergren E."/>
            <person name="Wylie T."/>
            <person name="Fulton L."/>
            <person name="Fulton R."/>
            <person name="Fronick C."/>
            <person name="O'Laughlin M."/>
            <person name="Godfrey J."/>
            <person name="Miner T."/>
            <person name="Herter B."/>
            <person name="Appelbaum E."/>
            <person name="Cordes M."/>
            <person name="Lek S."/>
            <person name="Wollam A."/>
            <person name="Pepin K.H."/>
            <person name="Palsikar V.B."/>
            <person name="Mitreva M."/>
            <person name="Wilson R.K."/>
        </authorList>
    </citation>
    <scope>NUCLEOTIDE SEQUENCE [LARGE SCALE GENOMIC DNA]</scope>
    <source>
        <strain evidence="1 2">ATCC 27760</strain>
    </source>
</reference>
<dbReference type="Proteomes" id="UP000016662">
    <property type="component" value="Unassembled WGS sequence"/>
</dbReference>
<sequence length="49" mass="5842">MPTIREVKTELRHREWAEQIQECQSSGMTVTAWCKEKGISQHTYYSRLN</sequence>
<dbReference type="AlphaFoldDB" id="U2M3K7"/>
<dbReference type="EMBL" id="AWVF01000169">
    <property type="protein sequence ID" value="ERJ96334.1"/>
    <property type="molecule type" value="Genomic_DNA"/>
</dbReference>
<dbReference type="HOGENOM" id="CLU_203168_1_0_9"/>
<evidence type="ECO:0000313" key="2">
    <source>
        <dbReference type="Proteomes" id="UP000016662"/>
    </source>
</evidence>